<protein>
    <submittedName>
        <fullName evidence="7">MFS transporter</fullName>
    </submittedName>
</protein>
<feature type="transmembrane region" description="Helical" evidence="5">
    <location>
        <begin position="246"/>
        <end position="265"/>
    </location>
</feature>
<reference evidence="7 8" key="1">
    <citation type="submission" date="2019-11" db="EMBL/GenBank/DDBJ databases">
        <title>Draft genome of Amycolatopsis RM579.</title>
        <authorList>
            <person name="Duangmal K."/>
            <person name="Mingma R."/>
        </authorList>
    </citation>
    <scope>NUCLEOTIDE SEQUENCE [LARGE SCALE GENOMIC DNA]</scope>
    <source>
        <strain evidence="7 8">RM579</strain>
    </source>
</reference>
<organism evidence="7 8">
    <name type="scientific">Amycolatopsis pithecellobii</name>
    <dbReference type="NCBI Taxonomy" id="664692"/>
    <lineage>
        <taxon>Bacteria</taxon>
        <taxon>Bacillati</taxon>
        <taxon>Actinomycetota</taxon>
        <taxon>Actinomycetes</taxon>
        <taxon>Pseudonocardiales</taxon>
        <taxon>Pseudonocardiaceae</taxon>
        <taxon>Amycolatopsis</taxon>
    </lineage>
</organism>
<comment type="caution">
    <text evidence="7">The sequence shown here is derived from an EMBL/GenBank/DDBJ whole genome shotgun (WGS) entry which is preliminary data.</text>
</comment>
<feature type="transmembrane region" description="Helical" evidence="5">
    <location>
        <begin position="404"/>
        <end position="423"/>
    </location>
</feature>
<sequence length="448" mass="46784">MPMRSSGALSGRRLTLFVPAFCCLIIIFDGYDVTVFGSTIPVLLKYQPWHLDAAGAGLIASLGLIGLLIGSLLCGFATDVLGRKRMLVFCSTWFSLCMVVCAIAPTSQLFGLFRFLGGLGLGGVIPVCIAYIVEFAPPSRRYLFTAIGNAGFSVGGVASALLGIAVIPELGFRPMYLIPGVLLLLMPVAVFLLPESADFLMSKGRIEEAREVARRSGLPMPSAATTAPATPQRGWTGLRALLRRPLLGNLILFGLTGFAVQVLIYGLNTWLPQIMRAAGYGLTSALGFLAALSVGAIVGSLALSLFADRIGPRGVLLTGFGFGIVALVVLSVGPPTAAVYAAVVLAGVGGNGTAAILHVFTGTWFPPAVRASAVGSYMAVSRVGSVLGPLALGWIVAVGLPVRWNFYALLVPTIVGVLLVLLLPRKTLDNRPVGAARKAQDQPAPAPR</sequence>
<dbReference type="PANTHER" id="PTHR23508:SF10">
    <property type="entry name" value="CARBOXYLIC ACID TRANSPORTER PROTEIN HOMOLOG"/>
    <property type="match status" value="1"/>
</dbReference>
<comment type="subcellular location">
    <subcellularLocation>
        <location evidence="1">Cell membrane</location>
        <topology evidence="1">Multi-pass membrane protein</topology>
    </subcellularLocation>
</comment>
<evidence type="ECO:0000313" key="8">
    <source>
        <dbReference type="Proteomes" id="UP000440096"/>
    </source>
</evidence>
<keyword evidence="2 5" id="KW-0812">Transmembrane</keyword>
<dbReference type="EMBL" id="WMBA01000010">
    <property type="protein sequence ID" value="MTD54255.1"/>
    <property type="molecule type" value="Genomic_DNA"/>
</dbReference>
<gene>
    <name evidence="7" type="ORF">GKO32_09750</name>
</gene>
<feature type="transmembrane region" description="Helical" evidence="5">
    <location>
        <begin position="174"/>
        <end position="193"/>
    </location>
</feature>
<feature type="transmembrane region" description="Helical" evidence="5">
    <location>
        <begin position="339"/>
        <end position="365"/>
    </location>
</feature>
<evidence type="ECO:0000256" key="5">
    <source>
        <dbReference type="SAM" id="Phobius"/>
    </source>
</evidence>
<evidence type="ECO:0000256" key="2">
    <source>
        <dbReference type="ARBA" id="ARBA00022692"/>
    </source>
</evidence>
<keyword evidence="3 5" id="KW-1133">Transmembrane helix</keyword>
<dbReference type="InterPro" id="IPR005829">
    <property type="entry name" value="Sugar_transporter_CS"/>
</dbReference>
<dbReference type="GO" id="GO:0046943">
    <property type="term" value="F:carboxylic acid transmembrane transporter activity"/>
    <property type="evidence" value="ECO:0007669"/>
    <property type="project" value="TreeGrafter"/>
</dbReference>
<proteinExistence type="predicted"/>
<feature type="transmembrane region" description="Helical" evidence="5">
    <location>
        <begin position="53"/>
        <end position="74"/>
    </location>
</feature>
<feature type="transmembrane region" description="Helical" evidence="5">
    <location>
        <begin position="377"/>
        <end position="398"/>
    </location>
</feature>
<dbReference type="SUPFAM" id="SSF103473">
    <property type="entry name" value="MFS general substrate transporter"/>
    <property type="match status" value="1"/>
</dbReference>
<dbReference type="Proteomes" id="UP000440096">
    <property type="component" value="Unassembled WGS sequence"/>
</dbReference>
<evidence type="ECO:0000256" key="3">
    <source>
        <dbReference type="ARBA" id="ARBA00022989"/>
    </source>
</evidence>
<dbReference type="GO" id="GO:0005886">
    <property type="term" value="C:plasma membrane"/>
    <property type="evidence" value="ECO:0007669"/>
    <property type="project" value="UniProtKB-SubCell"/>
</dbReference>
<dbReference type="InterPro" id="IPR036259">
    <property type="entry name" value="MFS_trans_sf"/>
</dbReference>
<feature type="transmembrane region" description="Helical" evidence="5">
    <location>
        <begin position="86"/>
        <end position="106"/>
    </location>
</feature>
<dbReference type="AlphaFoldDB" id="A0A6N7YMR6"/>
<name>A0A6N7YMR6_9PSEU</name>
<dbReference type="PANTHER" id="PTHR23508">
    <property type="entry name" value="CARBOXYLIC ACID TRANSPORTER PROTEIN HOMOLOG"/>
    <property type="match status" value="1"/>
</dbReference>
<feature type="transmembrane region" description="Helical" evidence="5">
    <location>
        <begin position="112"/>
        <end position="133"/>
    </location>
</feature>
<dbReference type="InterPro" id="IPR020846">
    <property type="entry name" value="MFS_dom"/>
</dbReference>
<evidence type="ECO:0000259" key="6">
    <source>
        <dbReference type="PROSITE" id="PS50850"/>
    </source>
</evidence>
<dbReference type="InterPro" id="IPR011701">
    <property type="entry name" value="MFS"/>
</dbReference>
<feature type="transmembrane region" description="Helical" evidence="5">
    <location>
        <begin position="314"/>
        <end position="333"/>
    </location>
</feature>
<feature type="domain" description="Major facilitator superfamily (MFS) profile" evidence="6">
    <location>
        <begin position="18"/>
        <end position="428"/>
    </location>
</feature>
<dbReference type="PROSITE" id="PS50850">
    <property type="entry name" value="MFS"/>
    <property type="match status" value="1"/>
</dbReference>
<keyword evidence="4 5" id="KW-0472">Membrane</keyword>
<dbReference type="PROSITE" id="PS00217">
    <property type="entry name" value="SUGAR_TRANSPORT_2"/>
    <property type="match status" value="1"/>
</dbReference>
<evidence type="ECO:0000256" key="4">
    <source>
        <dbReference type="ARBA" id="ARBA00023136"/>
    </source>
</evidence>
<feature type="transmembrane region" description="Helical" evidence="5">
    <location>
        <begin position="142"/>
        <end position="168"/>
    </location>
</feature>
<accession>A0A6N7YMR6</accession>
<dbReference type="Gene3D" id="1.20.1250.20">
    <property type="entry name" value="MFS general substrate transporter like domains"/>
    <property type="match status" value="2"/>
</dbReference>
<feature type="transmembrane region" description="Helical" evidence="5">
    <location>
        <begin position="285"/>
        <end position="307"/>
    </location>
</feature>
<dbReference type="OrthoDB" id="9787026at2"/>
<dbReference type="Pfam" id="PF07690">
    <property type="entry name" value="MFS_1"/>
    <property type="match status" value="1"/>
</dbReference>
<evidence type="ECO:0000256" key="1">
    <source>
        <dbReference type="ARBA" id="ARBA00004651"/>
    </source>
</evidence>
<evidence type="ECO:0000313" key="7">
    <source>
        <dbReference type="EMBL" id="MTD54255.1"/>
    </source>
</evidence>
<keyword evidence="8" id="KW-1185">Reference proteome</keyword>